<evidence type="ECO:0000256" key="1">
    <source>
        <dbReference type="ARBA" id="ARBA00000798"/>
    </source>
</evidence>
<dbReference type="GO" id="GO:0009395">
    <property type="term" value="P:phospholipid catabolic process"/>
    <property type="evidence" value="ECO:0007669"/>
    <property type="project" value="TreeGrafter"/>
</dbReference>
<comment type="catalytic activity">
    <reaction evidence="1">
        <text>a 1,2-diacyl-sn-glycero-3-phosphocholine + H2O = a 1,2-diacyl-sn-glycero-3-phosphate + choline + H(+)</text>
        <dbReference type="Rhea" id="RHEA:14445"/>
        <dbReference type="ChEBI" id="CHEBI:15354"/>
        <dbReference type="ChEBI" id="CHEBI:15377"/>
        <dbReference type="ChEBI" id="CHEBI:15378"/>
        <dbReference type="ChEBI" id="CHEBI:57643"/>
        <dbReference type="ChEBI" id="CHEBI:58608"/>
        <dbReference type="EC" id="3.1.4.4"/>
    </reaction>
</comment>
<dbReference type="EMBL" id="FLQS01000048">
    <property type="protein sequence ID" value="SBS78200.1"/>
    <property type="molecule type" value="Genomic_DNA"/>
</dbReference>
<evidence type="ECO:0000256" key="2">
    <source>
        <dbReference type="ARBA" id="ARBA00022737"/>
    </source>
</evidence>
<evidence type="ECO:0000259" key="5">
    <source>
        <dbReference type="PROSITE" id="PS50035"/>
    </source>
</evidence>
<dbReference type="PANTHER" id="PTHR18896:SF76">
    <property type="entry name" value="PHOSPHOLIPASE"/>
    <property type="match status" value="1"/>
</dbReference>
<keyword evidence="3" id="KW-0378">Hydrolase</keyword>
<dbReference type="Gene3D" id="3.30.870.10">
    <property type="entry name" value="Endonuclease Chain A"/>
    <property type="match status" value="2"/>
</dbReference>
<organism evidence="6">
    <name type="scientific">uncultured Mycobacterium sp</name>
    <dbReference type="NCBI Taxonomy" id="171292"/>
    <lineage>
        <taxon>Bacteria</taxon>
        <taxon>Bacillati</taxon>
        <taxon>Actinomycetota</taxon>
        <taxon>Actinomycetes</taxon>
        <taxon>Mycobacteriales</taxon>
        <taxon>Mycobacteriaceae</taxon>
        <taxon>Mycobacterium</taxon>
        <taxon>environmental samples</taxon>
    </lineage>
</organism>
<dbReference type="PANTHER" id="PTHR18896">
    <property type="entry name" value="PHOSPHOLIPASE D"/>
    <property type="match status" value="1"/>
</dbReference>
<keyword evidence="4" id="KW-0443">Lipid metabolism</keyword>
<dbReference type="InterPro" id="IPR015679">
    <property type="entry name" value="PLipase_D_fam"/>
</dbReference>
<name>A0A1Y5PLC7_9MYCO</name>
<dbReference type="Pfam" id="PF00614">
    <property type="entry name" value="PLDc"/>
    <property type="match status" value="1"/>
</dbReference>
<evidence type="ECO:0000256" key="4">
    <source>
        <dbReference type="ARBA" id="ARBA00023098"/>
    </source>
</evidence>
<proteinExistence type="predicted"/>
<reference evidence="6" key="1">
    <citation type="submission" date="2016-03" db="EMBL/GenBank/DDBJ databases">
        <authorList>
            <person name="Ploux O."/>
        </authorList>
    </citation>
    <scope>NUCLEOTIDE SEQUENCE</scope>
    <source>
        <strain evidence="6">UC10</strain>
    </source>
</reference>
<evidence type="ECO:0000313" key="6">
    <source>
        <dbReference type="EMBL" id="SBS78200.1"/>
    </source>
</evidence>
<accession>A0A1Y5PLC7</accession>
<dbReference type="AlphaFoldDB" id="A0A1Y5PLC7"/>
<dbReference type="CDD" id="cd09140">
    <property type="entry name" value="PLDc_vPLD1_2_like_bac_1"/>
    <property type="match status" value="1"/>
</dbReference>
<gene>
    <name evidence="6" type="ORF">MHPYR_520037</name>
</gene>
<dbReference type="GO" id="GO:0004630">
    <property type="term" value="F:phospholipase D activity"/>
    <property type="evidence" value="ECO:0007669"/>
    <property type="project" value="UniProtKB-EC"/>
</dbReference>
<evidence type="ECO:0000256" key="3">
    <source>
        <dbReference type="ARBA" id="ARBA00022801"/>
    </source>
</evidence>
<dbReference type="Pfam" id="PF13091">
    <property type="entry name" value="PLDc_2"/>
    <property type="match status" value="1"/>
</dbReference>
<feature type="domain" description="PLD phosphodiesterase" evidence="5">
    <location>
        <begin position="146"/>
        <end position="173"/>
    </location>
</feature>
<keyword evidence="2" id="KW-0677">Repeat</keyword>
<feature type="domain" description="PLD phosphodiesterase" evidence="5">
    <location>
        <begin position="359"/>
        <end position="386"/>
    </location>
</feature>
<dbReference type="CDD" id="cd09143">
    <property type="entry name" value="PLDc_vPLD1_2_like_bac_2"/>
    <property type="match status" value="1"/>
</dbReference>
<dbReference type="InterPro" id="IPR025202">
    <property type="entry name" value="PLD-like_dom"/>
</dbReference>
<dbReference type="SUPFAM" id="SSF56024">
    <property type="entry name" value="Phospholipase D/nuclease"/>
    <property type="match status" value="2"/>
</dbReference>
<dbReference type="InterPro" id="IPR001736">
    <property type="entry name" value="PLipase_D/transphosphatidylase"/>
</dbReference>
<protein>
    <submittedName>
        <fullName evidence="6">Phosphatidylserine/phosphatidylglycerophosphate / cardiolipin synthase</fullName>
    </submittedName>
</protein>
<dbReference type="SMART" id="SM00155">
    <property type="entry name" value="PLDc"/>
    <property type="match status" value="2"/>
</dbReference>
<sequence>MPVNADKRVGVGMDRRNETVIVPGVTCWRSAPANRYAPIVDGADYLRHVKAAMLNAQQRIVVIGWDLDTRTAFERDETTLQGPNNLGPFLHWLLAKRPELNVYLLKSNLRLLPAFDGFWFGVVPVSLLNQFTSARMHFAVDGVHPTGAVHHQKIVVVDDAVAFCGGIDLALGRWDTRAHLPVDPRRHGPGDAYGPRHEVAAVVDGPAGELLAEQARERWKAATGQALVNEIPFASSWPEGLRPALRNVEVAVARTLPAMPQRSEVREIEALDVAAIAAARNVIYLENQYFASRRIAEAIATRLREQHGPEVVIILPRSSESRLEQESMDSARERLVRLLSGADLHGRLGVYWPVAGRGVSVYVHSKVIVVDGRLLRIGSSNFNNRSLGFDSECDVAIEANPALANCAEVEREILFTRDSLVAEHLGVSVGDFRDEVERRGAFRQGIEELRGTGRSLRKLTDTMMSADNGPFAENDLMDPDHVPPSIAQSTLKLVESVVTWPLRRSLLGTWYQKLRGTDTNLTNETALPTGDLE</sequence>
<dbReference type="PROSITE" id="PS50035">
    <property type="entry name" value="PLD"/>
    <property type="match status" value="2"/>
</dbReference>